<dbReference type="EMBL" id="JXYQ01000009">
    <property type="protein sequence ID" value="KJA11823.1"/>
    <property type="molecule type" value="Genomic_DNA"/>
</dbReference>
<dbReference type="PATRIC" id="fig|80878.5.peg.4258"/>
<comment type="caution">
    <text evidence="1">The sequence shown here is derived from an EMBL/GenBank/DDBJ whole genome shotgun (WGS) entry which is preliminary data.</text>
</comment>
<dbReference type="Gene3D" id="1.10.10.10">
    <property type="entry name" value="Winged helix-like DNA-binding domain superfamily/Winged helix DNA-binding domain"/>
    <property type="match status" value="1"/>
</dbReference>
<dbReference type="Pfam" id="PF05930">
    <property type="entry name" value="Phage_AlpA"/>
    <property type="match status" value="1"/>
</dbReference>
<dbReference type="InterPro" id="IPR036388">
    <property type="entry name" value="WH-like_DNA-bd_sf"/>
</dbReference>
<name>A0A0D7KF42_9BURK</name>
<dbReference type="AlphaFoldDB" id="A0A0D7KF42"/>
<dbReference type="OrthoDB" id="5298532at2"/>
<evidence type="ECO:0008006" key="3">
    <source>
        <dbReference type="Google" id="ProtNLM"/>
    </source>
</evidence>
<dbReference type="InterPro" id="IPR009061">
    <property type="entry name" value="DNA-bd_dom_put_sf"/>
</dbReference>
<dbReference type="STRING" id="80878.RP29_04140"/>
<dbReference type="SUPFAM" id="SSF46955">
    <property type="entry name" value="Putative DNA-binding domain"/>
    <property type="match status" value="1"/>
</dbReference>
<evidence type="ECO:0000313" key="2">
    <source>
        <dbReference type="Proteomes" id="UP000032566"/>
    </source>
</evidence>
<dbReference type="InterPro" id="IPR010260">
    <property type="entry name" value="AlpA"/>
</dbReference>
<accession>A0A0D7KF42</accession>
<organism evidence="1 2">
    <name type="scientific">Acidovorax temperans</name>
    <dbReference type="NCBI Taxonomy" id="80878"/>
    <lineage>
        <taxon>Bacteria</taxon>
        <taxon>Pseudomonadati</taxon>
        <taxon>Pseudomonadota</taxon>
        <taxon>Betaproteobacteria</taxon>
        <taxon>Burkholderiales</taxon>
        <taxon>Comamonadaceae</taxon>
        <taxon>Acidovorax</taxon>
    </lineage>
</organism>
<dbReference type="RefSeq" id="WP_044396082.1">
    <property type="nucleotide sequence ID" value="NZ_JXYQ01000009.1"/>
</dbReference>
<reference evidence="1 2" key="1">
    <citation type="submission" date="2014-12" db="EMBL/GenBank/DDBJ databases">
        <title>Isolation of bacteria from lake water.</title>
        <authorList>
            <person name="Sheng K.-Y."/>
            <person name="Chin P.-S."/>
            <person name="Chan K.-G."/>
            <person name="Tan G.S."/>
        </authorList>
    </citation>
    <scope>NUCLEOTIDE SEQUENCE [LARGE SCALE GENOMIC DNA]</scope>
    <source>
        <strain evidence="1 2">KY4</strain>
    </source>
</reference>
<evidence type="ECO:0000313" key="1">
    <source>
        <dbReference type="EMBL" id="KJA11823.1"/>
    </source>
</evidence>
<keyword evidence="2" id="KW-1185">Reference proteome</keyword>
<sequence length="75" mass="8420">MKADGFVRAREGAEFLGVGESTFWNWAKREGFPKPIRMGERLTLFALEELRAWALAQREAANDPGRVGRKAGRNA</sequence>
<proteinExistence type="predicted"/>
<dbReference type="Proteomes" id="UP000032566">
    <property type="component" value="Unassembled WGS sequence"/>
</dbReference>
<gene>
    <name evidence="1" type="ORF">RP29_04140</name>
</gene>
<protein>
    <recommendedName>
        <fullName evidence="3">AlpA family transcriptional regulator</fullName>
    </recommendedName>
</protein>